<dbReference type="PANTHER" id="PTHR37946:SF1">
    <property type="entry name" value="SLL1969 PROTEIN"/>
    <property type="match status" value="1"/>
</dbReference>
<gene>
    <name evidence="2" type="ORF">SCLAV_3723</name>
</gene>
<feature type="region of interest" description="Disordered" evidence="1">
    <location>
        <begin position="24"/>
        <end position="48"/>
    </location>
</feature>
<dbReference type="Gene3D" id="3.40.50.1820">
    <property type="entry name" value="alpha/beta hydrolase"/>
    <property type="match status" value="1"/>
</dbReference>
<keyword evidence="3" id="KW-1185">Reference proteome</keyword>
<dbReference type="Pfam" id="PF02089">
    <property type="entry name" value="Palm_thioest"/>
    <property type="match status" value="1"/>
</dbReference>
<dbReference type="AlphaFoldDB" id="E2Q380"/>
<evidence type="ECO:0000313" key="3">
    <source>
        <dbReference type="Proteomes" id="UP000002357"/>
    </source>
</evidence>
<dbReference type="InterPro" id="IPR029058">
    <property type="entry name" value="AB_hydrolase_fold"/>
</dbReference>
<proteinExistence type="predicted"/>
<dbReference type="PANTHER" id="PTHR37946">
    <property type="entry name" value="SLL1969 PROTEIN"/>
    <property type="match status" value="1"/>
</dbReference>
<dbReference type="STRING" id="1901.BB341_10070"/>
<evidence type="ECO:0000256" key="1">
    <source>
        <dbReference type="SAM" id="MobiDB-lite"/>
    </source>
</evidence>
<dbReference type="Proteomes" id="UP000002357">
    <property type="component" value="Chromosome"/>
</dbReference>
<name>E2Q380_STRCL</name>
<feature type="region of interest" description="Disordered" evidence="1">
    <location>
        <begin position="151"/>
        <end position="199"/>
    </location>
</feature>
<feature type="compositionally biased region" description="Basic and acidic residues" evidence="1">
    <location>
        <begin position="151"/>
        <end position="162"/>
    </location>
</feature>
<protein>
    <submittedName>
        <fullName evidence="2">Putative lipase</fullName>
    </submittedName>
</protein>
<accession>E2Q380</accession>
<reference evidence="2 3" key="1">
    <citation type="journal article" date="2010" name="Genome Biol. Evol.">
        <title>The sequence of a 1.8-mb bacterial linear plasmid reveals a rich evolutionary reservoir of secondary metabolic pathways.</title>
        <authorList>
            <person name="Medema M.H."/>
            <person name="Trefzer A."/>
            <person name="Kovalchuk A."/>
            <person name="van den Berg M."/>
            <person name="Mueller U."/>
            <person name="Heijne W."/>
            <person name="Wu L."/>
            <person name="Alam M.T."/>
            <person name="Ronning C.M."/>
            <person name="Nierman W.C."/>
            <person name="Bovenberg R.A.L."/>
            <person name="Breitling R."/>
            <person name="Takano E."/>
        </authorList>
    </citation>
    <scope>NUCLEOTIDE SEQUENCE [LARGE SCALE GENOMIC DNA]</scope>
    <source>
        <strain evidence="3">ATCC 27064 / DSM 738 / JCM 4710 / NBRC 13307 / NCIMB 12785 / NRRL 3585 / VKM Ac-602</strain>
    </source>
</reference>
<dbReference type="EMBL" id="CM000913">
    <property type="protein sequence ID" value="EFG08795.1"/>
    <property type="molecule type" value="Genomic_DNA"/>
</dbReference>
<sequence>MGAIVVLRVSYGGRPMKVLPRCHRRASAHGGPPADPDRPTPDDDSGDSGVLDVSTFDLGAFHLGAFHLGAFHLGTFGLSAFGLGTLSLGPLGRSPLGLGPAGLGPLNPWAARGLESLRDLRAPASLRAGALELAILAGHVLLYPTGLAAERPERAPRPRDGAADEPPNGPADGRPTGQPGGRADEGRATPLPGRGAPDHPPVVLLHGFADNRSVFVLLRRSLSRHGWRHLECLNHSLLTCDIRTAAVALGHRIEGICARTGHKEVDIVGHSLGGLIARYYIQCLHGDQRVRTLVTLGTPHSGTTVAPLASAHPVVRQMRPDSEVIEELRGPAPGCRTRFVGFWSDLDRLMVPVETARIEHPDLNTENVQVTGVGHLALPVHPAVTAAIRQALETTHPTGVPDSISIA</sequence>
<dbReference type="SUPFAM" id="SSF53474">
    <property type="entry name" value="alpha/beta-Hydrolases"/>
    <property type="match status" value="1"/>
</dbReference>
<evidence type="ECO:0000313" key="2">
    <source>
        <dbReference type="EMBL" id="EFG08795.1"/>
    </source>
</evidence>
<dbReference type="eggNOG" id="COG1075">
    <property type="taxonomic scope" value="Bacteria"/>
</dbReference>
<organism evidence="2 3">
    <name type="scientific">Streptomyces clavuligerus</name>
    <dbReference type="NCBI Taxonomy" id="1901"/>
    <lineage>
        <taxon>Bacteria</taxon>
        <taxon>Bacillati</taxon>
        <taxon>Actinomycetota</taxon>
        <taxon>Actinomycetes</taxon>
        <taxon>Kitasatosporales</taxon>
        <taxon>Streptomycetaceae</taxon>
        <taxon>Streptomyces</taxon>
    </lineage>
</organism>